<evidence type="ECO:0000313" key="1">
    <source>
        <dbReference type="EMBL" id="PAA13425.1"/>
    </source>
</evidence>
<organism evidence="1 2">
    <name type="scientific">Pseudomonas fragi</name>
    <dbReference type="NCBI Taxonomy" id="296"/>
    <lineage>
        <taxon>Bacteria</taxon>
        <taxon>Pseudomonadati</taxon>
        <taxon>Pseudomonadota</taxon>
        <taxon>Gammaproteobacteria</taxon>
        <taxon>Pseudomonadales</taxon>
        <taxon>Pseudomonadaceae</taxon>
        <taxon>Pseudomonas</taxon>
    </lineage>
</organism>
<dbReference type="AlphaFoldDB" id="A0A267ALD0"/>
<dbReference type="Proteomes" id="UP000215861">
    <property type="component" value="Unassembled WGS sequence"/>
</dbReference>
<sequence>MDAPHQADGVILETQCVQDVAARLKLPIVVLVDLGVGKYQEPLTLTLSRRERGLKAKAGQCSAVTQGL</sequence>
<comment type="caution">
    <text evidence="1">The sequence shown here is derived from an EMBL/GenBank/DDBJ whole genome shotgun (WGS) entry which is preliminary data.</text>
</comment>
<proteinExistence type="predicted"/>
<evidence type="ECO:0000313" key="2">
    <source>
        <dbReference type="Proteomes" id="UP000215861"/>
    </source>
</evidence>
<dbReference type="EMBL" id="NQKQ01000006">
    <property type="protein sequence ID" value="PAA13425.1"/>
    <property type="molecule type" value="Genomic_DNA"/>
</dbReference>
<reference evidence="1 2" key="1">
    <citation type="submission" date="2017-08" db="EMBL/GenBank/DDBJ databases">
        <title>Genomic and metabolic characterisation of spoilage-associated Pseudomonas species.</title>
        <authorList>
            <person name="Stanborough T."/>
            <person name="Fegan N."/>
            <person name="Powell S.M."/>
            <person name="Singh T."/>
            <person name="Tamplin M.L."/>
            <person name="Chandry P.S."/>
        </authorList>
    </citation>
    <scope>NUCLEOTIDE SEQUENCE [LARGE SCALE GENOMIC DNA]</scope>
    <source>
        <strain evidence="1 2">F1801</strain>
    </source>
</reference>
<accession>A0A267ALD0</accession>
<protein>
    <submittedName>
        <fullName evidence="1">Uncharacterized protein</fullName>
    </submittedName>
</protein>
<gene>
    <name evidence="1" type="ORF">CJU81_07500</name>
</gene>
<name>A0A267ALD0_PSEFR</name>